<reference evidence="1" key="1">
    <citation type="submission" date="2022-05" db="EMBL/GenBank/DDBJ databases">
        <title>Comparative Genomics of Spacecraft Associated Microbes.</title>
        <authorList>
            <person name="Tran M.T."/>
            <person name="Wright A."/>
            <person name="Seuylemezian A."/>
            <person name="Eisen J."/>
            <person name="Coil D."/>
        </authorList>
    </citation>
    <scope>NUCLEOTIDE SEQUENCE</scope>
    <source>
        <strain evidence="1">FAIRING 10M-2.2</strain>
    </source>
</reference>
<organism evidence="1 2">
    <name type="scientific">Bacillus cytotoxicus</name>
    <dbReference type="NCBI Taxonomy" id="580165"/>
    <lineage>
        <taxon>Bacteria</taxon>
        <taxon>Bacillati</taxon>
        <taxon>Bacillota</taxon>
        <taxon>Bacilli</taxon>
        <taxon>Bacillales</taxon>
        <taxon>Bacillaceae</taxon>
        <taxon>Bacillus</taxon>
        <taxon>Bacillus cereus group</taxon>
    </lineage>
</organism>
<evidence type="ECO:0000313" key="2">
    <source>
        <dbReference type="Proteomes" id="UP001202289"/>
    </source>
</evidence>
<keyword evidence="2" id="KW-1185">Reference proteome</keyword>
<dbReference type="Proteomes" id="UP001202289">
    <property type="component" value="Unassembled WGS sequence"/>
</dbReference>
<evidence type="ECO:0000313" key="1">
    <source>
        <dbReference type="EMBL" id="MCM3738589.1"/>
    </source>
</evidence>
<gene>
    <name evidence="1" type="ORF">M3215_23155</name>
</gene>
<feature type="non-terminal residue" evidence="1">
    <location>
        <position position="1"/>
    </location>
</feature>
<protein>
    <submittedName>
        <fullName evidence="1">IS4 family transposase</fullName>
    </submittedName>
</protein>
<proteinExistence type="predicted"/>
<name>A0ACC6ADE4_9BACI</name>
<sequence>ISRIKSNTRIYQKNPNPDYFKDGRIKKGTEYIQIDMEDLMNSLQPGQTCEISNAYVGMKDKIQTRVIVHRLTKEQQEKRLQDQTVREKKKGMKYSLRSKRLSGINVYMTNTSTDVVPMGQVHDWYSLRWQIEILFKTWKSFFCIHHCKKIKQERLECHLYGQLIAILLCSSIMFQMRKLLLMKKKQELSEYKAIYMIKDY</sequence>
<dbReference type="EMBL" id="JAMBOP010000077">
    <property type="protein sequence ID" value="MCM3738589.1"/>
    <property type="molecule type" value="Genomic_DNA"/>
</dbReference>
<feature type="non-terminal residue" evidence="1">
    <location>
        <position position="200"/>
    </location>
</feature>
<comment type="caution">
    <text evidence="1">The sequence shown here is derived from an EMBL/GenBank/DDBJ whole genome shotgun (WGS) entry which is preliminary data.</text>
</comment>
<accession>A0ACC6ADE4</accession>